<name>A0A0F5ZPY8_STEMA</name>
<organism evidence="1 2">
    <name type="scientific">Stenotrophomonas maltophilia</name>
    <name type="common">Pseudomonas maltophilia</name>
    <name type="synonym">Xanthomonas maltophilia</name>
    <dbReference type="NCBI Taxonomy" id="40324"/>
    <lineage>
        <taxon>Bacteria</taxon>
        <taxon>Pseudomonadati</taxon>
        <taxon>Pseudomonadota</taxon>
        <taxon>Gammaproteobacteria</taxon>
        <taxon>Lysobacterales</taxon>
        <taxon>Lysobacteraceae</taxon>
        <taxon>Stenotrophomonas</taxon>
        <taxon>Stenotrophomonas maltophilia group</taxon>
    </lineage>
</organism>
<dbReference type="AlphaFoldDB" id="A0A0F5ZPY8"/>
<proteinExistence type="predicted"/>
<dbReference type="EMBL" id="JZRZ01000004">
    <property type="protein sequence ID" value="KKD57704.1"/>
    <property type="molecule type" value="Genomic_DNA"/>
</dbReference>
<sequence>MPGDLIDARFNSVVLEHVYQWLRGDVESLWSPGFFYPVKDVLALSDNHSVLFFLMPCFAFLG</sequence>
<evidence type="ECO:0000313" key="1">
    <source>
        <dbReference type="EMBL" id="KKD57704.1"/>
    </source>
</evidence>
<comment type="caution">
    <text evidence="1">The sequence shown here is derived from an EMBL/GenBank/DDBJ whole genome shotgun (WGS) entry which is preliminary data.</text>
</comment>
<evidence type="ECO:0000313" key="2">
    <source>
        <dbReference type="Proteomes" id="UP000243478"/>
    </source>
</evidence>
<protein>
    <submittedName>
        <fullName evidence="1">Uncharacterized protein</fullName>
    </submittedName>
</protein>
<accession>A0A0F5ZPY8</accession>
<dbReference type="Proteomes" id="UP000243478">
    <property type="component" value="Unassembled WGS sequence"/>
</dbReference>
<gene>
    <name evidence="1" type="ORF">VM57_02130</name>
</gene>
<dbReference type="PATRIC" id="fig|40324.63.peg.799"/>
<reference evidence="1 2" key="1">
    <citation type="submission" date="2015-03" db="EMBL/GenBank/DDBJ databases">
        <title>Draft genome of Stenotrophomonas maltophila isolated from urine specimen.</title>
        <authorList>
            <person name="Murugan N."/>
            <person name="Malathi J."/>
            <person name="Umashankar V."/>
            <person name="Madhavan H."/>
        </authorList>
    </citation>
    <scope>NUCLEOTIDE SEQUENCE [LARGE SCALE GENOMIC DNA]</scope>
    <source>
        <strain evidence="1 2">JMNMN1</strain>
    </source>
</reference>